<proteinExistence type="inferred from homology"/>
<comment type="similarity">
    <text evidence="1">Belongs to the DNA mismatch repair MutS family.</text>
</comment>
<gene>
    <name evidence="6" type="ORF">GCK32_014917</name>
</gene>
<name>A0AAN8FHT8_TRICO</name>
<dbReference type="SUPFAM" id="SSF52540">
    <property type="entry name" value="P-loop containing nucleoside triphosphate hydrolases"/>
    <property type="match status" value="1"/>
</dbReference>
<keyword evidence="2" id="KW-0547">Nucleotide-binding</keyword>
<feature type="non-terminal residue" evidence="6">
    <location>
        <position position="1"/>
    </location>
</feature>
<dbReference type="Gene3D" id="3.40.50.300">
    <property type="entry name" value="P-loop containing nucleotide triphosphate hydrolases"/>
    <property type="match status" value="1"/>
</dbReference>
<dbReference type="AlphaFoldDB" id="A0AAN8FHT8"/>
<evidence type="ECO:0000313" key="6">
    <source>
        <dbReference type="EMBL" id="KAK5974322.1"/>
    </source>
</evidence>
<dbReference type="Pfam" id="PF00488">
    <property type="entry name" value="MutS_V"/>
    <property type="match status" value="1"/>
</dbReference>
<dbReference type="Pfam" id="PF05190">
    <property type="entry name" value="MutS_IV"/>
    <property type="match status" value="1"/>
</dbReference>
<evidence type="ECO:0000256" key="4">
    <source>
        <dbReference type="ARBA" id="ARBA00023125"/>
    </source>
</evidence>
<dbReference type="GO" id="GO:0032301">
    <property type="term" value="C:MutSalpha complex"/>
    <property type="evidence" value="ECO:0007669"/>
    <property type="project" value="TreeGrafter"/>
</dbReference>
<organism evidence="6 7">
    <name type="scientific">Trichostrongylus colubriformis</name>
    <name type="common">Black scour worm</name>
    <dbReference type="NCBI Taxonomy" id="6319"/>
    <lineage>
        <taxon>Eukaryota</taxon>
        <taxon>Metazoa</taxon>
        <taxon>Ecdysozoa</taxon>
        <taxon>Nematoda</taxon>
        <taxon>Chromadorea</taxon>
        <taxon>Rhabditida</taxon>
        <taxon>Rhabditina</taxon>
        <taxon>Rhabditomorpha</taxon>
        <taxon>Strongyloidea</taxon>
        <taxon>Trichostrongylidae</taxon>
        <taxon>Trichostrongylus</taxon>
    </lineage>
</organism>
<dbReference type="PANTHER" id="PTHR11361:SF148">
    <property type="entry name" value="DNA MISMATCH REPAIR PROTEIN MSH6"/>
    <property type="match status" value="1"/>
</dbReference>
<evidence type="ECO:0000313" key="7">
    <source>
        <dbReference type="Proteomes" id="UP001331761"/>
    </source>
</evidence>
<keyword evidence="7" id="KW-1185">Reference proteome</keyword>
<dbReference type="InterPro" id="IPR027417">
    <property type="entry name" value="P-loop_NTPase"/>
</dbReference>
<protein>
    <submittedName>
        <fullName evidence="6">DNA mismatch repair protein Msh6</fullName>
    </submittedName>
</protein>
<dbReference type="InterPro" id="IPR000432">
    <property type="entry name" value="DNA_mismatch_repair_MutS_C"/>
</dbReference>
<sequence>DLLSTLAGFKTCNDLIGFYTRIRQNGNGSRLLDSCLNSGGEDLGAHLEHFEKLFNHTVAEKEGVIVPEKGQDEEYDDSCRAVNEAMHQIELYKKQTEEKLHCKINFFGSGNKRFQMEIAENVGVPRYFELKSSRKKNFSTFDGTAIASAVLSDVSRRLQCRSFFSTHYHSLCKTAAVNPNIALAHMACMVENENEANPTEECVTFLYRLTDGVCPKSYGFFAARLAGVRPEVVKEAYEASRVLFDSVNRKKMAIAAIKEVARGGGSVEELREMINAL</sequence>
<feature type="domain" description="DNA mismatch repair proteins mutS family" evidence="5">
    <location>
        <begin position="112"/>
        <end position="241"/>
    </location>
</feature>
<comment type="caution">
    <text evidence="6">The sequence shown here is derived from an EMBL/GenBank/DDBJ whole genome shotgun (WGS) entry which is preliminary data.</text>
</comment>
<dbReference type="GO" id="GO:0006298">
    <property type="term" value="P:mismatch repair"/>
    <property type="evidence" value="ECO:0007669"/>
    <property type="project" value="InterPro"/>
</dbReference>
<dbReference type="SUPFAM" id="SSF48334">
    <property type="entry name" value="DNA repair protein MutS, domain III"/>
    <property type="match status" value="1"/>
</dbReference>
<keyword evidence="3" id="KW-0067">ATP-binding</keyword>
<reference evidence="6 7" key="1">
    <citation type="submission" date="2019-10" db="EMBL/GenBank/DDBJ databases">
        <title>Assembly and Annotation for the nematode Trichostrongylus colubriformis.</title>
        <authorList>
            <person name="Martin J."/>
        </authorList>
    </citation>
    <scope>NUCLEOTIDE SEQUENCE [LARGE SCALE GENOMIC DNA]</scope>
    <source>
        <strain evidence="6">G859</strain>
        <tissue evidence="6">Whole worm</tissue>
    </source>
</reference>
<dbReference type="InterPro" id="IPR045076">
    <property type="entry name" value="MutS"/>
</dbReference>
<dbReference type="GO" id="GO:0030983">
    <property type="term" value="F:mismatched DNA binding"/>
    <property type="evidence" value="ECO:0007669"/>
    <property type="project" value="InterPro"/>
</dbReference>
<evidence type="ECO:0000256" key="1">
    <source>
        <dbReference type="ARBA" id="ARBA00006271"/>
    </source>
</evidence>
<dbReference type="Proteomes" id="UP001331761">
    <property type="component" value="Unassembled WGS sequence"/>
</dbReference>
<dbReference type="EMBL" id="WIXE01014412">
    <property type="protein sequence ID" value="KAK5974322.1"/>
    <property type="molecule type" value="Genomic_DNA"/>
</dbReference>
<dbReference type="GO" id="GO:0005524">
    <property type="term" value="F:ATP binding"/>
    <property type="evidence" value="ECO:0007669"/>
    <property type="project" value="UniProtKB-KW"/>
</dbReference>
<accession>A0AAN8FHT8</accession>
<dbReference type="InterPro" id="IPR036187">
    <property type="entry name" value="DNA_mismatch_repair_MutS_sf"/>
</dbReference>
<dbReference type="SMART" id="SM00534">
    <property type="entry name" value="MUTSac"/>
    <property type="match status" value="1"/>
</dbReference>
<dbReference type="PANTHER" id="PTHR11361">
    <property type="entry name" value="DNA MISMATCH REPAIR PROTEIN MUTS FAMILY MEMBER"/>
    <property type="match status" value="1"/>
</dbReference>
<evidence type="ECO:0000259" key="5">
    <source>
        <dbReference type="SMART" id="SM00534"/>
    </source>
</evidence>
<evidence type="ECO:0000256" key="2">
    <source>
        <dbReference type="ARBA" id="ARBA00022741"/>
    </source>
</evidence>
<keyword evidence="4" id="KW-0238">DNA-binding</keyword>
<evidence type="ECO:0000256" key="3">
    <source>
        <dbReference type="ARBA" id="ARBA00022840"/>
    </source>
</evidence>
<dbReference type="GO" id="GO:0140664">
    <property type="term" value="F:ATP-dependent DNA damage sensor activity"/>
    <property type="evidence" value="ECO:0007669"/>
    <property type="project" value="InterPro"/>
</dbReference>
<dbReference type="InterPro" id="IPR007861">
    <property type="entry name" value="DNA_mismatch_repair_MutS_clamp"/>
</dbReference>